<dbReference type="Proteomes" id="UP000053105">
    <property type="component" value="Unassembled WGS sequence"/>
</dbReference>
<dbReference type="EMBL" id="KQ435753">
    <property type="protein sequence ID" value="KOX76102.1"/>
    <property type="molecule type" value="Genomic_DNA"/>
</dbReference>
<dbReference type="AlphaFoldDB" id="A0A0N0U663"/>
<proteinExistence type="predicted"/>
<evidence type="ECO:0000313" key="3">
    <source>
        <dbReference type="Proteomes" id="UP000053105"/>
    </source>
</evidence>
<sequence length="387" mass="44202">MHSVPNFLGKTTKLSISASREESFNRYQSNELQHLQQKQIDSGNGQWLLRLIFPFYKVILAGGNPENRLQVKHRDLSAERGEFKKYLRKIPENLTVSKGNLRGFKKIPNEGEFLARKNIWRKLIEVFDHMNKSVRENCISERIMVSLEKNLQKVGLPEYLLKNAQSFEVLNAMFDALKLLKILGFEDSENKTHSDYSTLIAHFDTSMAIVVIHYVENSRVPPKFGKKKRNPVQRGQQKEQDARLGGKGQWPLINLFRPQRRRLEGGNQLTGAAAVAAASDSLLKGLNFLGETTWEVLLSYCVLVSNATTVVSGKYTPQRKIESQQSKQAPRISADTLNRDALKNPDHVLRENAINQANDELLCIYEEFRGIERVVIMHLCSKVRSTR</sequence>
<organism evidence="2 3">
    <name type="scientific">Melipona quadrifasciata</name>
    <dbReference type="NCBI Taxonomy" id="166423"/>
    <lineage>
        <taxon>Eukaryota</taxon>
        <taxon>Metazoa</taxon>
        <taxon>Ecdysozoa</taxon>
        <taxon>Arthropoda</taxon>
        <taxon>Hexapoda</taxon>
        <taxon>Insecta</taxon>
        <taxon>Pterygota</taxon>
        <taxon>Neoptera</taxon>
        <taxon>Endopterygota</taxon>
        <taxon>Hymenoptera</taxon>
        <taxon>Apocrita</taxon>
        <taxon>Aculeata</taxon>
        <taxon>Apoidea</taxon>
        <taxon>Anthophila</taxon>
        <taxon>Apidae</taxon>
        <taxon>Melipona</taxon>
    </lineage>
</organism>
<keyword evidence="3" id="KW-1185">Reference proteome</keyword>
<feature type="region of interest" description="Disordered" evidence="1">
    <location>
        <begin position="222"/>
        <end position="243"/>
    </location>
</feature>
<accession>A0A0N0U663</accession>
<name>A0A0N0U663_9HYME</name>
<gene>
    <name evidence="2" type="ORF">WN51_11817</name>
</gene>
<evidence type="ECO:0000313" key="2">
    <source>
        <dbReference type="EMBL" id="KOX76102.1"/>
    </source>
</evidence>
<reference evidence="2 3" key="1">
    <citation type="submission" date="2015-07" db="EMBL/GenBank/DDBJ databases">
        <title>The genome of Melipona quadrifasciata.</title>
        <authorList>
            <person name="Pan H."/>
            <person name="Kapheim K."/>
        </authorList>
    </citation>
    <scope>NUCLEOTIDE SEQUENCE [LARGE SCALE GENOMIC DNA]</scope>
    <source>
        <strain evidence="2">0111107301</strain>
        <tissue evidence="2">Whole body</tissue>
    </source>
</reference>
<evidence type="ECO:0000256" key="1">
    <source>
        <dbReference type="SAM" id="MobiDB-lite"/>
    </source>
</evidence>
<protein>
    <submittedName>
        <fullName evidence="2">Uncharacterized protein</fullName>
    </submittedName>
</protein>